<proteinExistence type="predicted"/>
<name>A0ABR8S791_9BURK</name>
<sequence>MRQENTVDTSTNIEFVTEIMEFSRFGALSQVFVIEALRRYALQIVISRARTLDIPGIPRDTWFALGEEIDAKLLAKYGVYRTIKT</sequence>
<dbReference type="RefSeq" id="WP_191721742.1">
    <property type="nucleotide sequence ID" value="NZ_JACSQK010000001.1"/>
</dbReference>
<evidence type="ECO:0000313" key="1">
    <source>
        <dbReference type="EMBL" id="MBD7959348.1"/>
    </source>
</evidence>
<dbReference type="EMBL" id="JACSQK010000001">
    <property type="protein sequence ID" value="MBD7959348.1"/>
    <property type="molecule type" value="Genomic_DNA"/>
</dbReference>
<accession>A0ABR8S791</accession>
<organism evidence="1 2">
    <name type="scientific">Comamonas avium</name>
    <dbReference type="NCBI Taxonomy" id="2762231"/>
    <lineage>
        <taxon>Bacteria</taxon>
        <taxon>Pseudomonadati</taxon>
        <taxon>Pseudomonadota</taxon>
        <taxon>Betaproteobacteria</taxon>
        <taxon>Burkholderiales</taxon>
        <taxon>Comamonadaceae</taxon>
        <taxon>Comamonas</taxon>
    </lineage>
</organism>
<keyword evidence="2" id="KW-1185">Reference proteome</keyword>
<comment type="caution">
    <text evidence="1">The sequence shown here is derived from an EMBL/GenBank/DDBJ whole genome shotgun (WGS) entry which is preliminary data.</text>
</comment>
<reference evidence="1 2" key="1">
    <citation type="submission" date="2020-08" db="EMBL/GenBank/DDBJ databases">
        <title>A Genomic Blueprint of the Chicken Gut Microbiome.</title>
        <authorList>
            <person name="Gilroy R."/>
            <person name="Ravi A."/>
            <person name="Getino M."/>
            <person name="Pursley I."/>
            <person name="Horton D.L."/>
            <person name="Alikhan N.-F."/>
            <person name="Baker D."/>
            <person name="Gharbi K."/>
            <person name="Hall N."/>
            <person name="Watson M."/>
            <person name="Adriaenssens E.M."/>
            <person name="Foster-Nyarko E."/>
            <person name="Jarju S."/>
            <person name="Secka A."/>
            <person name="Antonio M."/>
            <person name="Oren A."/>
            <person name="Chaudhuri R."/>
            <person name="La Ragione R.M."/>
            <person name="Hildebrand F."/>
            <person name="Pallen M.J."/>
        </authorList>
    </citation>
    <scope>NUCLEOTIDE SEQUENCE [LARGE SCALE GENOMIC DNA]</scope>
    <source>
        <strain evidence="1 2">Sa2CVA6</strain>
    </source>
</reference>
<gene>
    <name evidence="1" type="ORF">H9646_02550</name>
</gene>
<dbReference type="Proteomes" id="UP000634919">
    <property type="component" value="Unassembled WGS sequence"/>
</dbReference>
<protein>
    <submittedName>
        <fullName evidence="1">Uncharacterized protein</fullName>
    </submittedName>
</protein>
<evidence type="ECO:0000313" key="2">
    <source>
        <dbReference type="Proteomes" id="UP000634919"/>
    </source>
</evidence>